<comment type="subcellular location">
    <subcellularLocation>
        <location evidence="1">Cell membrane</location>
        <topology evidence="1">Multi-pass membrane protein</topology>
    </subcellularLocation>
</comment>
<feature type="transmembrane region" description="Helical" evidence="6">
    <location>
        <begin position="506"/>
        <end position="526"/>
    </location>
</feature>
<reference evidence="7 8" key="1">
    <citation type="journal article" date="2015" name="Genome Announc.">
        <title>Expanding the biotechnology potential of lactobacilli through comparative genomics of 213 strains and associated genera.</title>
        <authorList>
            <person name="Sun Z."/>
            <person name="Harris H.M."/>
            <person name="McCann A."/>
            <person name="Guo C."/>
            <person name="Argimon S."/>
            <person name="Zhang W."/>
            <person name="Yang X."/>
            <person name="Jeffery I.B."/>
            <person name="Cooney J.C."/>
            <person name="Kagawa T.F."/>
            <person name="Liu W."/>
            <person name="Song Y."/>
            <person name="Salvetti E."/>
            <person name="Wrobel A."/>
            <person name="Rasinkangas P."/>
            <person name="Parkhill J."/>
            <person name="Rea M.C."/>
            <person name="O'Sullivan O."/>
            <person name="Ritari J."/>
            <person name="Douillard F.P."/>
            <person name="Paul Ross R."/>
            <person name="Yang R."/>
            <person name="Briner A.E."/>
            <person name="Felis G.E."/>
            <person name="de Vos W.M."/>
            <person name="Barrangou R."/>
            <person name="Klaenhammer T.R."/>
            <person name="Caufield P.W."/>
            <person name="Cui Y."/>
            <person name="Zhang H."/>
            <person name="O'Toole P.W."/>
        </authorList>
    </citation>
    <scope>NUCLEOTIDE SEQUENCE [LARGE SCALE GENOMIC DNA]</scope>
    <source>
        <strain evidence="7 8">DSM 20505</strain>
    </source>
</reference>
<name>A0A0R1ZSF4_9LACO</name>
<feature type="transmembrane region" description="Helical" evidence="6">
    <location>
        <begin position="209"/>
        <end position="228"/>
    </location>
</feature>
<accession>A0A0R1ZSF4</accession>
<sequence length="551" mass="60783">MVAGDTMDRKAARAPQEKSAQAKMLTGSAWMTAGSMFSRVLGAIYIIPWYIWMGASAATANSLFVKGYSVYAIFIMISTAGIPGAVSKQIARYDAMGEYSTSMRLFWHGMLATSIMGVLGAAIMWFAAPILAAGDARMVPIFHTLSLALVLIPMLSILRGFFQGHSEMAPSAISQFLEQLVRVAYMLVTAYMIMKVGNRDYVEAVKQSTFGAFVGAIAGIALLAFLLAKRMPQIRRRNAESRNEIHVSVNHLLWEVVQQAIPFIILSATINVYYLIDQYTFFTGMKSLYSTTMHALNIYYAMFAGNANKLVTIVVSLAAGMSTTAIPLLTTAWTKHKMHEVTNQITNALQLLFFVIIPASFGMAAISHPLYVIFYDYNEIGFRMLEISCVMAIFLGMFLVLVGILQGLFQNMRAIWEMLAGMAVKVILQLPFMYLFNVYGPMIATIAGAGVSCALMLYDLHHLYHYKGLQTLKRVVGITAFSIIMFIATRLTVVGLSQILNPASKVQSAIILIPALAVGVGIYVYLSLTTRLADTIMGKRVGKIRRMLHIR</sequence>
<dbReference type="CDD" id="cd13124">
    <property type="entry name" value="MATE_SpoVB_like"/>
    <property type="match status" value="1"/>
</dbReference>
<dbReference type="PATRIC" id="fig|1291052.5.peg.677"/>
<dbReference type="STRING" id="1291052.FC18_GL000662"/>
<dbReference type="PANTHER" id="PTHR30250">
    <property type="entry name" value="PST FAMILY PREDICTED COLANIC ACID TRANSPORTER"/>
    <property type="match status" value="1"/>
</dbReference>
<feature type="transmembrane region" description="Helical" evidence="6">
    <location>
        <begin position="351"/>
        <end position="374"/>
    </location>
</feature>
<keyword evidence="5 6" id="KW-0472">Membrane</keyword>
<protein>
    <submittedName>
        <fullName evidence="7">Polysaccharide transporter</fullName>
    </submittedName>
</protein>
<feature type="transmembrane region" description="Helical" evidence="6">
    <location>
        <begin position="310"/>
        <end position="330"/>
    </location>
</feature>
<dbReference type="GO" id="GO:0005886">
    <property type="term" value="C:plasma membrane"/>
    <property type="evidence" value="ECO:0007669"/>
    <property type="project" value="UniProtKB-SubCell"/>
</dbReference>
<dbReference type="Pfam" id="PF01943">
    <property type="entry name" value="Polysacc_synt"/>
    <property type="match status" value="1"/>
</dbReference>
<feature type="transmembrane region" description="Helical" evidence="6">
    <location>
        <begin position="438"/>
        <end position="458"/>
    </location>
</feature>
<feature type="transmembrane region" description="Helical" evidence="6">
    <location>
        <begin position="380"/>
        <end position="402"/>
    </location>
</feature>
<feature type="transmembrane region" description="Helical" evidence="6">
    <location>
        <begin position="140"/>
        <end position="158"/>
    </location>
</feature>
<keyword evidence="3 6" id="KW-0812">Transmembrane</keyword>
<organism evidence="7 8">
    <name type="scientific">Lacticaseibacillus sharpeae JCM 1186 = DSM 20505</name>
    <dbReference type="NCBI Taxonomy" id="1291052"/>
    <lineage>
        <taxon>Bacteria</taxon>
        <taxon>Bacillati</taxon>
        <taxon>Bacillota</taxon>
        <taxon>Bacilli</taxon>
        <taxon>Lactobacillales</taxon>
        <taxon>Lactobacillaceae</taxon>
        <taxon>Lacticaseibacillus</taxon>
    </lineage>
</organism>
<dbReference type="AlphaFoldDB" id="A0A0R1ZSF4"/>
<feature type="transmembrane region" description="Helical" evidence="6">
    <location>
        <begin position="105"/>
        <end position="128"/>
    </location>
</feature>
<evidence type="ECO:0000256" key="3">
    <source>
        <dbReference type="ARBA" id="ARBA00022692"/>
    </source>
</evidence>
<dbReference type="InterPro" id="IPR024923">
    <property type="entry name" value="PG_synth_SpoVB"/>
</dbReference>
<feature type="transmembrane region" description="Helical" evidence="6">
    <location>
        <begin position="179"/>
        <end position="197"/>
    </location>
</feature>
<dbReference type="EMBL" id="AYYO01000009">
    <property type="protein sequence ID" value="KRM56132.1"/>
    <property type="molecule type" value="Genomic_DNA"/>
</dbReference>
<evidence type="ECO:0000313" key="8">
    <source>
        <dbReference type="Proteomes" id="UP000051679"/>
    </source>
</evidence>
<evidence type="ECO:0000256" key="5">
    <source>
        <dbReference type="ARBA" id="ARBA00023136"/>
    </source>
</evidence>
<dbReference type="InterPro" id="IPR050833">
    <property type="entry name" value="Poly_Biosynth_Transport"/>
</dbReference>
<evidence type="ECO:0000256" key="1">
    <source>
        <dbReference type="ARBA" id="ARBA00004651"/>
    </source>
</evidence>
<dbReference type="PIRSF" id="PIRSF038958">
    <property type="entry name" value="PG_synth_SpoVB"/>
    <property type="match status" value="1"/>
</dbReference>
<dbReference type="InterPro" id="IPR002797">
    <property type="entry name" value="Polysacc_synth"/>
</dbReference>
<comment type="caution">
    <text evidence="7">The sequence shown here is derived from an EMBL/GenBank/DDBJ whole genome shotgun (WGS) entry which is preliminary data.</text>
</comment>
<feature type="transmembrane region" description="Helical" evidence="6">
    <location>
        <begin position="478"/>
        <end position="500"/>
    </location>
</feature>
<evidence type="ECO:0000256" key="2">
    <source>
        <dbReference type="ARBA" id="ARBA00022475"/>
    </source>
</evidence>
<feature type="transmembrane region" description="Helical" evidence="6">
    <location>
        <begin position="28"/>
        <end position="51"/>
    </location>
</feature>
<evidence type="ECO:0000313" key="7">
    <source>
        <dbReference type="EMBL" id="KRM56132.1"/>
    </source>
</evidence>
<evidence type="ECO:0000256" key="6">
    <source>
        <dbReference type="SAM" id="Phobius"/>
    </source>
</evidence>
<feature type="transmembrane region" description="Helical" evidence="6">
    <location>
        <begin position="63"/>
        <end position="85"/>
    </location>
</feature>
<dbReference type="PANTHER" id="PTHR30250:SF21">
    <property type="entry name" value="LIPID II FLIPPASE MURJ"/>
    <property type="match status" value="1"/>
</dbReference>
<evidence type="ECO:0000256" key="4">
    <source>
        <dbReference type="ARBA" id="ARBA00022989"/>
    </source>
</evidence>
<proteinExistence type="predicted"/>
<dbReference type="Proteomes" id="UP000051679">
    <property type="component" value="Unassembled WGS sequence"/>
</dbReference>
<keyword evidence="4 6" id="KW-1133">Transmembrane helix</keyword>
<keyword evidence="8" id="KW-1185">Reference proteome</keyword>
<gene>
    <name evidence="7" type="ORF">FC18_GL000662</name>
</gene>
<keyword evidence="2" id="KW-1003">Cell membrane</keyword>